<dbReference type="Gene3D" id="3.40.50.300">
    <property type="entry name" value="P-loop containing nucleotide triphosphate hydrolases"/>
    <property type="match status" value="1"/>
</dbReference>
<dbReference type="AlphaFoldDB" id="A0A814S8L4"/>
<protein>
    <submittedName>
        <fullName evidence="1">Uncharacterized protein</fullName>
    </submittedName>
</protein>
<dbReference type="InterPro" id="IPR027417">
    <property type="entry name" value="P-loop_NTPase"/>
</dbReference>
<evidence type="ECO:0000313" key="2">
    <source>
        <dbReference type="EMBL" id="CAF3906625.1"/>
    </source>
</evidence>
<sequence length="567" mass="64716">MPSNEPKVMRAKDVLTPRYVQYFTMTYEQWRAFYDHKTYDVYNSWGNQLVPHLVTLGITCTIIFRYHHIRDPSSWKKKPNLFSARGHCKNSECPVRIEIEVEHEVRNKGSPCVFKVVVIGDKKHDPKKETTGRPLPGADREAMAKQVNQHGPLAIYERNLRYANEDLLKEGDFSEVPSIDVINQIESKKSRKLSKSNQRLWQQLADRPIPNELLKRAPLTHSLAIKIPSTISATTVTINPYVLSALENNSNSKNINSNGMALSPLTNSITDGDKATQASHLVSVGTECCSLIDNNNNNDVQILRPATVRKSVQTTNRVRLYKKRVHSTSLPTQLDTLLPPMQTDSSINSTILYDVQALLFGKSAMSQFENYSIVQEHTSTDRILLPSSADSHNANVQTLPIQTSSKQMQTTSEQLLSLNQQQVLMMDTGIQNDLPFWPLDSVQQTIGDYYSIFNDFIEPNYNMYFEDMDFLFLNDIGTQTQKNLNTIKTQTRQYAQQIFFSVYFRQIIGTDDSHKNVNDIVILGSNKAYVKPTMDEGFSEIVYVNFKPLFNDSDGNEKLYHYYLLDK</sequence>
<keyword evidence="3" id="KW-1185">Reference proteome</keyword>
<accession>A0A814S8L4</accession>
<dbReference type="EMBL" id="CAJNOQ010006653">
    <property type="protein sequence ID" value="CAF1143001.1"/>
    <property type="molecule type" value="Genomic_DNA"/>
</dbReference>
<comment type="caution">
    <text evidence="1">The sequence shown here is derived from an EMBL/GenBank/DDBJ whole genome shotgun (WGS) entry which is preliminary data.</text>
</comment>
<gene>
    <name evidence="1" type="ORF">GPM918_LOCUS20785</name>
    <name evidence="2" type="ORF">SRO942_LOCUS20782</name>
</gene>
<dbReference type="Proteomes" id="UP000681722">
    <property type="component" value="Unassembled WGS sequence"/>
</dbReference>
<organism evidence="1 3">
    <name type="scientific">Didymodactylos carnosus</name>
    <dbReference type="NCBI Taxonomy" id="1234261"/>
    <lineage>
        <taxon>Eukaryota</taxon>
        <taxon>Metazoa</taxon>
        <taxon>Spiralia</taxon>
        <taxon>Gnathifera</taxon>
        <taxon>Rotifera</taxon>
        <taxon>Eurotatoria</taxon>
        <taxon>Bdelloidea</taxon>
        <taxon>Philodinida</taxon>
        <taxon>Philodinidae</taxon>
        <taxon>Didymodactylos</taxon>
    </lineage>
</organism>
<dbReference type="EMBL" id="CAJOBC010006653">
    <property type="protein sequence ID" value="CAF3906625.1"/>
    <property type="molecule type" value="Genomic_DNA"/>
</dbReference>
<proteinExistence type="predicted"/>
<evidence type="ECO:0000313" key="3">
    <source>
        <dbReference type="Proteomes" id="UP000663829"/>
    </source>
</evidence>
<name>A0A814S8L4_9BILA</name>
<reference evidence="1" key="1">
    <citation type="submission" date="2021-02" db="EMBL/GenBank/DDBJ databases">
        <authorList>
            <person name="Nowell W R."/>
        </authorList>
    </citation>
    <scope>NUCLEOTIDE SEQUENCE</scope>
</reference>
<dbReference type="Proteomes" id="UP000663829">
    <property type="component" value="Unassembled WGS sequence"/>
</dbReference>
<dbReference type="OrthoDB" id="413122at2759"/>
<evidence type="ECO:0000313" key="1">
    <source>
        <dbReference type="EMBL" id="CAF1143001.1"/>
    </source>
</evidence>